<feature type="region of interest" description="Disordered" evidence="1">
    <location>
        <begin position="1"/>
        <end position="24"/>
    </location>
</feature>
<proteinExistence type="predicted"/>
<organism evidence="2">
    <name type="scientific">Arundo donax</name>
    <name type="common">Giant reed</name>
    <name type="synonym">Donax arundinaceus</name>
    <dbReference type="NCBI Taxonomy" id="35708"/>
    <lineage>
        <taxon>Eukaryota</taxon>
        <taxon>Viridiplantae</taxon>
        <taxon>Streptophyta</taxon>
        <taxon>Embryophyta</taxon>
        <taxon>Tracheophyta</taxon>
        <taxon>Spermatophyta</taxon>
        <taxon>Magnoliopsida</taxon>
        <taxon>Liliopsida</taxon>
        <taxon>Poales</taxon>
        <taxon>Poaceae</taxon>
        <taxon>PACMAD clade</taxon>
        <taxon>Arundinoideae</taxon>
        <taxon>Arundineae</taxon>
        <taxon>Arundo</taxon>
    </lineage>
</organism>
<name>A0A0A9GBH9_ARUDO</name>
<accession>A0A0A9GBH9</accession>
<dbReference type="AlphaFoldDB" id="A0A0A9GBH9"/>
<reference evidence="2" key="2">
    <citation type="journal article" date="2015" name="Data Brief">
        <title>Shoot transcriptome of the giant reed, Arundo donax.</title>
        <authorList>
            <person name="Barrero R.A."/>
            <person name="Guerrero F.D."/>
            <person name="Moolhuijzen P."/>
            <person name="Goolsby J.A."/>
            <person name="Tidwell J."/>
            <person name="Bellgard S.E."/>
            <person name="Bellgard M.I."/>
        </authorList>
    </citation>
    <scope>NUCLEOTIDE SEQUENCE</scope>
    <source>
        <tissue evidence="2">Shoot tissue taken approximately 20 cm above the soil surface</tissue>
    </source>
</reference>
<feature type="compositionally biased region" description="Polar residues" evidence="1">
    <location>
        <begin position="1"/>
        <end position="13"/>
    </location>
</feature>
<reference evidence="2" key="1">
    <citation type="submission" date="2014-09" db="EMBL/GenBank/DDBJ databases">
        <authorList>
            <person name="Magalhaes I.L.F."/>
            <person name="Oliveira U."/>
            <person name="Santos F.R."/>
            <person name="Vidigal T.H.D.A."/>
            <person name="Brescovit A.D."/>
            <person name="Santos A.J."/>
        </authorList>
    </citation>
    <scope>NUCLEOTIDE SEQUENCE</scope>
    <source>
        <tissue evidence="2">Shoot tissue taken approximately 20 cm above the soil surface</tissue>
    </source>
</reference>
<sequence length="51" mass="5805">MKQSWTSYLDNSPGNGGPRSSDEHLMIQHVQLPFSHIRHPWKQDGTPCCIS</sequence>
<evidence type="ECO:0000313" key="2">
    <source>
        <dbReference type="EMBL" id="JAE20804.1"/>
    </source>
</evidence>
<evidence type="ECO:0000256" key="1">
    <source>
        <dbReference type="SAM" id="MobiDB-lite"/>
    </source>
</evidence>
<dbReference type="EMBL" id="GBRH01177092">
    <property type="protein sequence ID" value="JAE20804.1"/>
    <property type="molecule type" value="Transcribed_RNA"/>
</dbReference>
<protein>
    <submittedName>
        <fullName evidence="2">Uncharacterized protein</fullName>
    </submittedName>
</protein>